<dbReference type="SUPFAM" id="SSF47413">
    <property type="entry name" value="lambda repressor-like DNA-binding domains"/>
    <property type="match status" value="1"/>
</dbReference>
<dbReference type="GO" id="GO:0003677">
    <property type="term" value="F:DNA binding"/>
    <property type="evidence" value="ECO:0007669"/>
    <property type="project" value="InterPro"/>
</dbReference>
<evidence type="ECO:0000313" key="2">
    <source>
        <dbReference type="Proteomes" id="UP000292932"/>
    </source>
</evidence>
<dbReference type="Proteomes" id="UP000292932">
    <property type="component" value="Unassembled WGS sequence"/>
</dbReference>
<dbReference type="Pfam" id="PF12844">
    <property type="entry name" value="HTH_19"/>
    <property type="match status" value="1"/>
</dbReference>
<dbReference type="Gene3D" id="1.10.260.40">
    <property type="entry name" value="lambda repressor-like DNA-binding domains"/>
    <property type="match status" value="1"/>
</dbReference>
<dbReference type="CDD" id="cd00093">
    <property type="entry name" value="HTH_XRE"/>
    <property type="match status" value="1"/>
</dbReference>
<protein>
    <submittedName>
        <fullName evidence="1">Uncharacterized protein</fullName>
    </submittedName>
</protein>
<dbReference type="InterPro" id="IPR010982">
    <property type="entry name" value="Lambda_DNA-bd_dom_sf"/>
</dbReference>
<dbReference type="InterPro" id="IPR001387">
    <property type="entry name" value="Cro/C1-type_HTH"/>
</dbReference>
<organism evidence="1 2">
    <name type="scientific">Bifidobacterium longum subsp. longum</name>
    <dbReference type="NCBI Taxonomy" id="1679"/>
    <lineage>
        <taxon>Bacteria</taxon>
        <taxon>Bacillati</taxon>
        <taxon>Actinomycetota</taxon>
        <taxon>Actinomycetes</taxon>
        <taxon>Bifidobacteriales</taxon>
        <taxon>Bifidobacteriaceae</taxon>
        <taxon>Bifidobacterium</taxon>
    </lineage>
</organism>
<dbReference type="SMART" id="SM00530">
    <property type="entry name" value="HTH_XRE"/>
    <property type="match status" value="1"/>
</dbReference>
<dbReference type="EMBL" id="SHSP01000003">
    <property type="protein sequence ID" value="TCF33895.1"/>
    <property type="molecule type" value="Genomic_DNA"/>
</dbReference>
<dbReference type="PROSITE" id="PS50943">
    <property type="entry name" value="HTH_CROC1"/>
    <property type="match status" value="1"/>
</dbReference>
<reference evidence="1 2" key="1">
    <citation type="journal article" date="2018" name="Sci. Rep.">
        <title>Genomic diversity and distribution of Bifidobacterium longum subsp. longum across the human lifespan.</title>
        <authorList>
            <person name="Odamaki T."/>
            <person name="Bottacini F."/>
            <person name="Kato K."/>
            <person name="Mitsuyama E."/>
            <person name="Yoshida K."/>
            <person name="Horigome A."/>
            <person name="Xiao J.Z."/>
            <person name="van Sinderen D."/>
        </authorList>
    </citation>
    <scope>NUCLEOTIDE SEQUENCE [LARGE SCALE GENOMIC DNA]</scope>
    <source>
        <strain evidence="1 2">MCC10096</strain>
    </source>
</reference>
<dbReference type="RefSeq" id="WP_080953071.1">
    <property type="nucleotide sequence ID" value="NZ_BCYH01000072.1"/>
</dbReference>
<evidence type="ECO:0000313" key="1">
    <source>
        <dbReference type="EMBL" id="TCF33895.1"/>
    </source>
</evidence>
<gene>
    <name evidence="1" type="ORF">MCC10096_0275</name>
</gene>
<accession>A0A4V2N795</accession>
<dbReference type="AlphaFoldDB" id="A0A4V2N795"/>
<comment type="caution">
    <text evidence="1">The sequence shown here is derived from an EMBL/GenBank/DDBJ whole genome shotgun (WGS) entry which is preliminary data.</text>
</comment>
<name>A0A4V2N795_BIFLL</name>
<sequence>MVLVESHGDTSARVRKLIRKNRLTQKDVAAEIGISQQLFTNKLHGRANYTLRDLSRIAEFFDVSLDYLVGRSNEQKGNKR</sequence>
<proteinExistence type="predicted"/>